<dbReference type="Proteomes" id="UP000662888">
    <property type="component" value="Chromosome"/>
</dbReference>
<name>A0AA49A7B2_9BURK</name>
<accession>A0AA49A7B2</accession>
<evidence type="ECO:0000313" key="2">
    <source>
        <dbReference type="Proteomes" id="UP000662888"/>
    </source>
</evidence>
<organism evidence="1 2">
    <name type="scientific">Massilia antarctica</name>
    <dbReference type="NCBI Taxonomy" id="2765360"/>
    <lineage>
        <taxon>Bacteria</taxon>
        <taxon>Pseudomonadati</taxon>
        <taxon>Pseudomonadota</taxon>
        <taxon>Betaproteobacteria</taxon>
        <taxon>Burkholderiales</taxon>
        <taxon>Oxalobacteraceae</taxon>
        <taxon>Telluria group</taxon>
        <taxon>Massilia</taxon>
    </lineage>
</organism>
<proteinExistence type="predicted"/>
<reference evidence="1 2" key="1">
    <citation type="submission" date="2020-11" db="EMBL/GenBank/DDBJ databases">
        <authorList>
            <person name="Sun Q."/>
        </authorList>
    </citation>
    <scope>NUCLEOTIDE SEQUENCE [LARGE SCALE GENOMIC DNA]</scope>
    <source>
        <strain evidence="1 2">P8398</strain>
    </source>
</reference>
<dbReference type="RefSeq" id="WP_206088017.1">
    <property type="nucleotide sequence ID" value="NZ_CP065053.1"/>
</dbReference>
<keyword evidence="2" id="KW-1185">Reference proteome</keyword>
<dbReference type="EMBL" id="CP065053">
    <property type="protein sequence ID" value="QPI48395.1"/>
    <property type="molecule type" value="Genomic_DNA"/>
</dbReference>
<sequence length="789" mass="86409">MDNDAPGAEPLRIAPGYAALQLAAALRTSTDHPDSQVRERARGKVRQWEQVMAGMLTGSIDVGSRTPLDGVRAWVTPDIVKGGFATGDFKAGGALLEHELQTLASAGMAPAPDARRWLNARLLTDDGMAGLYALLDSGCYDVNVPEEGALLVVAWLTRHGKADAAREVLSAIAPWFDRLRFFPAPAAQARRFGERVFLKPVREVALALHKRRAPNRRIMTQRDTVRALLPLYDRAVQLFIESVEGEPPSIDIDANGAWRDGVSGKFRIAGGWPCRHYPAQWHARGEALLHEWSGHSVTRRKDDSATQLLDYLRICVMEPAALTGRDVGKIRLILARYISKRGRPGSAQCAALRSEQARQARGVPHHLLAGVLADRLRAYPQEGGIDDLAPLSVTVTAAEAANLGEGAGSAIPPSLLAKLWRCHIDTIAALVEHGIIRSAEALATVLPQLSAAINGAAIEDTSLKHLYGALYHAFRRRRSVLLQNLAPQVQLHELPWIAAVNAERQHGLQPRTLARRTLEEIAVLTLTSFPQTMIPNPLVQEMSALAGSAGLDLPLVEELAADIFEGTFSPKFSRVAAQASTLLEDSLYCRYYGIDAGQRSYLRELVQPAKAPVHAWTYIKELIRLCEKRAGIRSNGGVTGNAMMIEQQQILTTQNLAALVSLLGLGDELRPRFYGMAQQCFEWICRDQQAGRDECDVELLRAIRNAAYAWRQMIFFLSLAPAPATAELIAWAHAHLAQQSPRLRKRLAPAMAGLELAAAHRSLDEPENLASGARRLLGYSCTPHWMLAV</sequence>
<protein>
    <submittedName>
        <fullName evidence="1">Uncharacterized protein</fullName>
    </submittedName>
</protein>
<gene>
    <name evidence="1" type="ORF">IV454_23060</name>
</gene>
<evidence type="ECO:0000313" key="1">
    <source>
        <dbReference type="EMBL" id="QPI48395.1"/>
    </source>
</evidence>